<name>A0A9X2HP75_9SPHN</name>
<sequence length="134" mass="15207">MYHDGTILPPGVRLGEFARMIDAFERDQIELAVELLIARLDAEDGDCDLEDDDPAGGNVEDQGEPGSWPELGPDGRSFGMSPIGDDDREPEDVSLRARHRRHIQMERCYPQYRYGRVEYRLLDGEHLPAGVQPW</sequence>
<feature type="compositionally biased region" description="Acidic residues" evidence="1">
    <location>
        <begin position="45"/>
        <end position="54"/>
    </location>
</feature>
<keyword evidence="3" id="KW-1185">Reference proteome</keyword>
<accession>A0A9X2HP75</accession>
<proteinExistence type="predicted"/>
<evidence type="ECO:0000256" key="1">
    <source>
        <dbReference type="SAM" id="MobiDB-lite"/>
    </source>
</evidence>
<organism evidence="2 3">
    <name type="scientific">Sphingomonas tagetis</name>
    <dbReference type="NCBI Taxonomy" id="2949092"/>
    <lineage>
        <taxon>Bacteria</taxon>
        <taxon>Pseudomonadati</taxon>
        <taxon>Pseudomonadota</taxon>
        <taxon>Alphaproteobacteria</taxon>
        <taxon>Sphingomonadales</taxon>
        <taxon>Sphingomonadaceae</taxon>
        <taxon>Sphingomonas</taxon>
    </lineage>
</organism>
<feature type="region of interest" description="Disordered" evidence="1">
    <location>
        <begin position="45"/>
        <end position="93"/>
    </location>
</feature>
<evidence type="ECO:0000313" key="3">
    <source>
        <dbReference type="Proteomes" id="UP001139451"/>
    </source>
</evidence>
<reference evidence="2" key="1">
    <citation type="submission" date="2022-05" db="EMBL/GenBank/DDBJ databases">
        <title>Sphingomonas sp. strain MG17 Genome sequencing and assembly.</title>
        <authorList>
            <person name="Kim I."/>
        </authorList>
    </citation>
    <scope>NUCLEOTIDE SEQUENCE</scope>
    <source>
        <strain evidence="2">MG17</strain>
    </source>
</reference>
<protein>
    <submittedName>
        <fullName evidence="2">Uncharacterized protein</fullName>
    </submittedName>
</protein>
<evidence type="ECO:0000313" key="2">
    <source>
        <dbReference type="EMBL" id="MCP3732021.1"/>
    </source>
</evidence>
<dbReference type="AlphaFoldDB" id="A0A9X2HP75"/>
<dbReference type="Proteomes" id="UP001139451">
    <property type="component" value="Unassembled WGS sequence"/>
</dbReference>
<dbReference type="RefSeq" id="WP_254295106.1">
    <property type="nucleotide sequence ID" value="NZ_JAMLDX010000014.1"/>
</dbReference>
<dbReference type="EMBL" id="JAMLDX010000014">
    <property type="protein sequence ID" value="MCP3732021.1"/>
    <property type="molecule type" value="Genomic_DNA"/>
</dbReference>
<gene>
    <name evidence="2" type="ORF">M9978_16470</name>
</gene>
<comment type="caution">
    <text evidence="2">The sequence shown here is derived from an EMBL/GenBank/DDBJ whole genome shotgun (WGS) entry which is preliminary data.</text>
</comment>